<evidence type="ECO:0000313" key="3">
    <source>
        <dbReference type="Proteomes" id="UP001152485"/>
    </source>
</evidence>
<feature type="transmembrane region" description="Helical" evidence="1">
    <location>
        <begin position="18"/>
        <end position="40"/>
    </location>
</feature>
<keyword evidence="1" id="KW-0812">Transmembrane</keyword>
<comment type="caution">
    <text evidence="2">The sequence shown here is derived from an EMBL/GenBank/DDBJ whole genome shotgun (WGS) entry which is preliminary data.</text>
</comment>
<reference evidence="2 3" key="1">
    <citation type="submission" date="2022-07" db="EMBL/GenBank/DDBJ databases">
        <authorList>
            <person name="Criscuolo A."/>
        </authorList>
    </citation>
    <scope>NUCLEOTIDE SEQUENCE [LARGE SCALE GENOMIC DNA]</scope>
    <source>
        <strain evidence="3">CIP 111951</strain>
    </source>
</reference>
<protein>
    <submittedName>
        <fullName evidence="2">Uncharacterized protein</fullName>
    </submittedName>
</protein>
<evidence type="ECO:0000313" key="2">
    <source>
        <dbReference type="EMBL" id="CAH9068442.1"/>
    </source>
</evidence>
<accession>A0ABN8UUB9</accession>
<dbReference type="Proteomes" id="UP001152485">
    <property type="component" value="Unassembled WGS sequence"/>
</dbReference>
<proteinExistence type="predicted"/>
<feature type="transmembrane region" description="Helical" evidence="1">
    <location>
        <begin position="52"/>
        <end position="69"/>
    </location>
</feature>
<organism evidence="2 3">
    <name type="scientific">Pseudoalteromonas holothuriae</name>
    <dbReference type="NCBI Taxonomy" id="2963714"/>
    <lineage>
        <taxon>Bacteria</taxon>
        <taxon>Pseudomonadati</taxon>
        <taxon>Pseudomonadota</taxon>
        <taxon>Gammaproteobacteria</taxon>
        <taxon>Alteromonadales</taxon>
        <taxon>Pseudoalteromonadaceae</taxon>
        <taxon>Pseudoalteromonas</taxon>
    </lineage>
</organism>
<dbReference type="RefSeq" id="WP_261595455.1">
    <property type="nucleotide sequence ID" value="NZ_CAMAPD010000037.1"/>
</dbReference>
<keyword evidence="1" id="KW-0472">Membrane</keyword>
<keyword evidence="1" id="KW-1133">Transmembrane helix</keyword>
<evidence type="ECO:0000256" key="1">
    <source>
        <dbReference type="SAM" id="Phobius"/>
    </source>
</evidence>
<gene>
    <name evidence="2" type="ORF">PSECIP111951_04150</name>
</gene>
<dbReference type="EMBL" id="CAMAPD010000037">
    <property type="protein sequence ID" value="CAH9068442.1"/>
    <property type="molecule type" value="Genomic_DNA"/>
</dbReference>
<name>A0ABN8UUB9_9GAMM</name>
<sequence length="70" mass="7560">MNIFYETAGIEAGIVPAFLTWLLCASVIIFAVTAMVGMYTEATHSRMEWIDIIVKVAILTALVTGVGILV</sequence>